<feature type="transmembrane region" description="Helical" evidence="1">
    <location>
        <begin position="109"/>
        <end position="128"/>
    </location>
</feature>
<dbReference type="EMBL" id="LIAE01007697">
    <property type="protein sequence ID" value="PAV77478.1"/>
    <property type="molecule type" value="Genomic_DNA"/>
</dbReference>
<organism evidence="2 3">
    <name type="scientific">Diploscapter pachys</name>
    <dbReference type="NCBI Taxonomy" id="2018661"/>
    <lineage>
        <taxon>Eukaryota</taxon>
        <taxon>Metazoa</taxon>
        <taxon>Ecdysozoa</taxon>
        <taxon>Nematoda</taxon>
        <taxon>Chromadorea</taxon>
        <taxon>Rhabditida</taxon>
        <taxon>Rhabditina</taxon>
        <taxon>Rhabditomorpha</taxon>
        <taxon>Rhabditoidea</taxon>
        <taxon>Rhabditidae</taxon>
        <taxon>Diploscapter</taxon>
    </lineage>
</organism>
<dbReference type="OrthoDB" id="5834577at2759"/>
<sequence length="134" mass="15452">MGDISLNTRYLSSQRGLIKILEIICGFAIASNFCTYIYGNSCFGHGRLAFPSTLNYICVICNIIWLILNFLSLNRWFYAEKIYSIVCAVLFLIGSLLVVWWLIETLPDRWWPYGTAGIFICEFLLNLYDAKILQ</sequence>
<proteinExistence type="predicted"/>
<gene>
    <name evidence="2" type="ORF">WR25_17418</name>
</gene>
<feature type="transmembrane region" description="Helical" evidence="1">
    <location>
        <begin position="20"/>
        <end position="38"/>
    </location>
</feature>
<keyword evidence="3" id="KW-1185">Reference proteome</keyword>
<dbReference type="STRING" id="2018661.A0A2A2KU95"/>
<reference evidence="2 3" key="1">
    <citation type="journal article" date="2017" name="Curr. Biol.">
        <title>Genome architecture and evolution of a unichromosomal asexual nematode.</title>
        <authorList>
            <person name="Fradin H."/>
            <person name="Zegar C."/>
            <person name="Gutwein M."/>
            <person name="Lucas J."/>
            <person name="Kovtun M."/>
            <person name="Corcoran D."/>
            <person name="Baugh L.R."/>
            <person name="Kiontke K."/>
            <person name="Gunsalus K."/>
            <person name="Fitch D.H."/>
            <person name="Piano F."/>
        </authorList>
    </citation>
    <scope>NUCLEOTIDE SEQUENCE [LARGE SCALE GENOMIC DNA]</scope>
    <source>
        <strain evidence="2">PF1309</strain>
    </source>
</reference>
<evidence type="ECO:0008006" key="4">
    <source>
        <dbReference type="Google" id="ProtNLM"/>
    </source>
</evidence>
<keyword evidence="1" id="KW-0472">Membrane</keyword>
<feature type="transmembrane region" description="Helical" evidence="1">
    <location>
        <begin position="83"/>
        <end position="103"/>
    </location>
</feature>
<protein>
    <recommendedName>
        <fullName evidence="4">MARVEL domain-containing protein</fullName>
    </recommendedName>
</protein>
<name>A0A2A2KU95_9BILA</name>
<evidence type="ECO:0000256" key="1">
    <source>
        <dbReference type="SAM" id="Phobius"/>
    </source>
</evidence>
<keyword evidence="1" id="KW-1133">Transmembrane helix</keyword>
<comment type="caution">
    <text evidence="2">The sequence shown here is derived from an EMBL/GenBank/DDBJ whole genome shotgun (WGS) entry which is preliminary data.</text>
</comment>
<dbReference type="Proteomes" id="UP000218231">
    <property type="component" value="Unassembled WGS sequence"/>
</dbReference>
<evidence type="ECO:0000313" key="2">
    <source>
        <dbReference type="EMBL" id="PAV77478.1"/>
    </source>
</evidence>
<accession>A0A2A2KU95</accession>
<dbReference type="AlphaFoldDB" id="A0A2A2KU95"/>
<evidence type="ECO:0000313" key="3">
    <source>
        <dbReference type="Proteomes" id="UP000218231"/>
    </source>
</evidence>
<feature type="transmembrane region" description="Helical" evidence="1">
    <location>
        <begin position="53"/>
        <end position="71"/>
    </location>
</feature>
<keyword evidence="1" id="KW-0812">Transmembrane</keyword>